<dbReference type="PANTHER" id="PTHR11958">
    <property type="entry name" value="SODIUM/DICARBOXYLATE SYMPORTER-RELATED"/>
    <property type="match status" value="1"/>
</dbReference>
<dbReference type="InterPro" id="IPR036458">
    <property type="entry name" value="Na:dicarbo_symporter_sf"/>
</dbReference>
<feature type="transmembrane region" description="Helical" evidence="6">
    <location>
        <begin position="183"/>
        <end position="204"/>
    </location>
</feature>
<feature type="transmembrane region" description="Helical" evidence="6">
    <location>
        <begin position="80"/>
        <end position="102"/>
    </location>
</feature>
<dbReference type="EMBL" id="JBHUDE010000156">
    <property type="protein sequence ID" value="MFD1609422.1"/>
    <property type="molecule type" value="Genomic_DNA"/>
</dbReference>
<dbReference type="Gene3D" id="1.10.3860.10">
    <property type="entry name" value="Sodium:dicarboxylate symporter"/>
    <property type="match status" value="1"/>
</dbReference>
<evidence type="ECO:0000313" key="8">
    <source>
        <dbReference type="Proteomes" id="UP001597221"/>
    </source>
</evidence>
<feature type="transmembrane region" description="Helical" evidence="6">
    <location>
        <begin position="216"/>
        <end position="241"/>
    </location>
</feature>
<evidence type="ECO:0000313" key="7">
    <source>
        <dbReference type="EMBL" id="MFD1609422.1"/>
    </source>
</evidence>
<name>A0ABW4HWI8_9BACI</name>
<keyword evidence="3 6" id="KW-0812">Transmembrane</keyword>
<comment type="caution">
    <text evidence="7">The sequence shown here is derived from an EMBL/GenBank/DDBJ whole genome shotgun (WGS) entry which is preliminary data.</text>
</comment>
<comment type="subcellular location">
    <subcellularLocation>
        <location evidence="1">Membrane</location>
        <topology evidence="1">Multi-pass membrane protein</topology>
    </subcellularLocation>
</comment>
<keyword evidence="4 6" id="KW-1133">Transmembrane helix</keyword>
<evidence type="ECO:0000256" key="5">
    <source>
        <dbReference type="ARBA" id="ARBA00023136"/>
    </source>
</evidence>
<gene>
    <name evidence="7" type="ORF">ACFSBH_17530</name>
</gene>
<feature type="transmembrane region" description="Helical" evidence="6">
    <location>
        <begin position="7"/>
        <end position="24"/>
    </location>
</feature>
<accession>A0ABW4HWI8</accession>
<feature type="transmembrane region" description="Helical" evidence="6">
    <location>
        <begin position="146"/>
        <end position="163"/>
    </location>
</feature>
<organism evidence="7 8">
    <name type="scientific">Oceanobacillus luteolus</name>
    <dbReference type="NCBI Taxonomy" id="1274358"/>
    <lineage>
        <taxon>Bacteria</taxon>
        <taxon>Bacillati</taxon>
        <taxon>Bacillota</taxon>
        <taxon>Bacilli</taxon>
        <taxon>Bacillales</taxon>
        <taxon>Bacillaceae</taxon>
        <taxon>Oceanobacillus</taxon>
    </lineage>
</organism>
<dbReference type="InterPro" id="IPR001991">
    <property type="entry name" value="Na-dicarboxylate_symporter"/>
</dbReference>
<feature type="transmembrane region" description="Helical" evidence="6">
    <location>
        <begin position="310"/>
        <end position="337"/>
    </location>
</feature>
<feature type="transmembrane region" description="Helical" evidence="6">
    <location>
        <begin position="44"/>
        <end position="68"/>
    </location>
</feature>
<evidence type="ECO:0000256" key="1">
    <source>
        <dbReference type="ARBA" id="ARBA00004141"/>
    </source>
</evidence>
<sequence>MNLTKKILIALVLGVVVGIIFTFIPESVFSNLDMYVLSPVGTIFVNLIMMLVVPIVFVSIVLGTAGLGEPAKLGRIGIQTITFFLVTTALALCISLALAFMIKPGAEGVFDVSVADFEAQEAPPVMETIISIIPKNPVAAMSAGDMLQVIAFAIFIGLALAFLKDKTTGMYRLFEQANEILMFLVNLIMKFAPYGAFALIASAIGGAGLDAIGSMAAYMGTVILGLIVHAALIYSLAIWMLGKANPLTFYKGFFPAMTVAFSTSSSNATLPVSMKVAQENLGVSKSISSFVQPLGATINMDGTAIMQATAAVFIAQVYAIDLGFTEIIAIILTATLASIGTAGVPGVGLIMLAMVLTQIGLPVEGIALIIGIDRLLDMLRTAVNITGDAACAYIISENEKRRDVS</sequence>
<dbReference type="SUPFAM" id="SSF118215">
    <property type="entry name" value="Proton glutamate symport protein"/>
    <property type="match status" value="1"/>
</dbReference>
<evidence type="ECO:0000256" key="3">
    <source>
        <dbReference type="ARBA" id="ARBA00022692"/>
    </source>
</evidence>
<dbReference type="Proteomes" id="UP001597221">
    <property type="component" value="Unassembled WGS sequence"/>
</dbReference>
<evidence type="ECO:0000256" key="6">
    <source>
        <dbReference type="SAM" id="Phobius"/>
    </source>
</evidence>
<protein>
    <submittedName>
        <fullName evidence="7">Dicarboxylate/amino acid:cation symporter</fullName>
    </submittedName>
</protein>
<keyword evidence="5 6" id="KW-0472">Membrane</keyword>
<dbReference type="PANTHER" id="PTHR11958:SF63">
    <property type="entry name" value="AMINO ACID TRANSPORTER"/>
    <property type="match status" value="1"/>
</dbReference>
<evidence type="ECO:0000256" key="4">
    <source>
        <dbReference type="ARBA" id="ARBA00022989"/>
    </source>
</evidence>
<keyword evidence="2" id="KW-0813">Transport</keyword>
<dbReference type="RefSeq" id="WP_379598875.1">
    <property type="nucleotide sequence ID" value="NZ_JBHUDE010000156.1"/>
</dbReference>
<keyword evidence="8" id="KW-1185">Reference proteome</keyword>
<evidence type="ECO:0000256" key="2">
    <source>
        <dbReference type="ARBA" id="ARBA00022448"/>
    </source>
</evidence>
<feature type="transmembrane region" description="Helical" evidence="6">
    <location>
        <begin position="349"/>
        <end position="370"/>
    </location>
</feature>
<reference evidence="8" key="1">
    <citation type="journal article" date="2019" name="Int. J. Syst. Evol. Microbiol.">
        <title>The Global Catalogue of Microorganisms (GCM) 10K type strain sequencing project: providing services to taxonomists for standard genome sequencing and annotation.</title>
        <authorList>
            <consortium name="The Broad Institute Genomics Platform"/>
            <consortium name="The Broad Institute Genome Sequencing Center for Infectious Disease"/>
            <person name="Wu L."/>
            <person name="Ma J."/>
        </authorList>
    </citation>
    <scope>NUCLEOTIDE SEQUENCE [LARGE SCALE GENOMIC DNA]</scope>
    <source>
        <strain evidence="8">CGMCC 1.12376</strain>
    </source>
</reference>
<dbReference type="InterPro" id="IPR050746">
    <property type="entry name" value="DAACS"/>
</dbReference>
<dbReference type="PRINTS" id="PR00173">
    <property type="entry name" value="EDTRNSPORT"/>
</dbReference>
<dbReference type="Pfam" id="PF00375">
    <property type="entry name" value="SDF"/>
    <property type="match status" value="1"/>
</dbReference>
<proteinExistence type="predicted"/>